<dbReference type="EMBL" id="HBGQ01005700">
    <property type="protein sequence ID" value="CAD9366534.1"/>
    <property type="molecule type" value="Transcribed_RNA"/>
</dbReference>
<keyword evidence="6 7" id="KW-0472">Membrane</keyword>
<dbReference type="GO" id="GO:0016020">
    <property type="term" value="C:membrane"/>
    <property type="evidence" value="ECO:0007669"/>
    <property type="project" value="UniProtKB-SubCell"/>
</dbReference>
<evidence type="ECO:0000256" key="3">
    <source>
        <dbReference type="ARBA" id="ARBA00022692"/>
    </source>
</evidence>
<evidence type="ECO:0000256" key="7">
    <source>
        <dbReference type="SAM" id="Phobius"/>
    </source>
</evidence>
<dbReference type="InterPro" id="IPR044669">
    <property type="entry name" value="YneE/VCCN1/2-like"/>
</dbReference>
<keyword evidence="4 7" id="KW-1133">Transmembrane helix</keyword>
<organism evidence="8">
    <name type="scientific">Alexandrium andersonii</name>
    <dbReference type="NCBI Taxonomy" id="327968"/>
    <lineage>
        <taxon>Eukaryota</taxon>
        <taxon>Sar</taxon>
        <taxon>Alveolata</taxon>
        <taxon>Dinophyceae</taxon>
        <taxon>Gonyaulacales</taxon>
        <taxon>Pyrocystaceae</taxon>
        <taxon>Alexandrium</taxon>
    </lineage>
</organism>
<keyword evidence="3 7" id="KW-0812">Transmembrane</keyword>
<evidence type="ECO:0000256" key="5">
    <source>
        <dbReference type="ARBA" id="ARBA00023065"/>
    </source>
</evidence>
<accession>A0A7S2F193</accession>
<gene>
    <name evidence="8" type="ORF">AAND1436_LOCUS2898</name>
</gene>
<name>A0A7S2F193_9DINO</name>
<feature type="transmembrane region" description="Helical" evidence="7">
    <location>
        <begin position="20"/>
        <end position="45"/>
    </location>
</feature>
<comment type="subcellular location">
    <subcellularLocation>
        <location evidence="1">Membrane</location>
        <topology evidence="1">Multi-pass membrane protein</topology>
    </subcellularLocation>
</comment>
<evidence type="ECO:0000256" key="1">
    <source>
        <dbReference type="ARBA" id="ARBA00004141"/>
    </source>
</evidence>
<sequence>MIVYEEEYIFKVIFRAECKVGLRALLFTVPSASLAVLLSVGLVHIEDILEGAGLHTITDDVLVKRPSTWLALALICILLLEFRTQQALSRFWEGTSLLHRMRGEWFDSVSCLVTFAMLEADSQPKEVKVFQHTLIRLMSLCHGSALEEIADSDFVISRLDYEGIDEVTRSNLQYCKEKYGFNRVEMVLKTIYTLMTKALDDGVVRIDPPILTRVYQTFSRGYVSLLDAKKITDTRFPFPYAQLIAALLLIMSVGIPCMMAMLIRHAVWAGVFSFVPVFGMFSLNFIASELENPFGHDENDLPLSKFQEEMNSSLLMLLHDRVDHVAQLSESAELDFEVLARRIGLPAPAPAVITHHASSRLSQFESMEFPEEDNGPQILSPEPTLDRSQTAQEVFVERADPTKAEGEKAVRRLAKSMMEFNRTMNKWTRTVECQVGELRRSYDAIKKVVGDQSSAG</sequence>
<dbReference type="AlphaFoldDB" id="A0A7S2F193"/>
<proteinExistence type="predicted"/>
<dbReference type="GO" id="GO:0005254">
    <property type="term" value="F:chloride channel activity"/>
    <property type="evidence" value="ECO:0007669"/>
    <property type="project" value="InterPro"/>
</dbReference>
<evidence type="ECO:0000313" key="8">
    <source>
        <dbReference type="EMBL" id="CAD9366534.1"/>
    </source>
</evidence>
<evidence type="ECO:0008006" key="9">
    <source>
        <dbReference type="Google" id="ProtNLM"/>
    </source>
</evidence>
<evidence type="ECO:0000256" key="4">
    <source>
        <dbReference type="ARBA" id="ARBA00022989"/>
    </source>
</evidence>
<reference evidence="8" key="1">
    <citation type="submission" date="2021-01" db="EMBL/GenBank/DDBJ databases">
        <authorList>
            <person name="Corre E."/>
            <person name="Pelletier E."/>
            <person name="Niang G."/>
            <person name="Scheremetjew M."/>
            <person name="Finn R."/>
            <person name="Kale V."/>
            <person name="Holt S."/>
            <person name="Cochrane G."/>
            <person name="Meng A."/>
            <person name="Brown T."/>
            <person name="Cohen L."/>
        </authorList>
    </citation>
    <scope>NUCLEOTIDE SEQUENCE</scope>
    <source>
        <strain evidence="8">CCMP2222</strain>
    </source>
</reference>
<evidence type="ECO:0000256" key="2">
    <source>
        <dbReference type="ARBA" id="ARBA00022448"/>
    </source>
</evidence>
<feature type="transmembrane region" description="Helical" evidence="7">
    <location>
        <begin position="240"/>
        <end position="261"/>
    </location>
</feature>
<feature type="transmembrane region" description="Helical" evidence="7">
    <location>
        <begin position="267"/>
        <end position="287"/>
    </location>
</feature>
<protein>
    <recommendedName>
        <fullName evidence="9">Bestrophin homolog</fullName>
    </recommendedName>
</protein>
<dbReference type="Pfam" id="PF25539">
    <property type="entry name" value="Bestrophin_2"/>
    <property type="match status" value="1"/>
</dbReference>
<keyword evidence="2" id="KW-0813">Transport</keyword>
<keyword evidence="5" id="KW-0406">Ion transport</keyword>
<feature type="transmembrane region" description="Helical" evidence="7">
    <location>
        <begin position="65"/>
        <end position="82"/>
    </location>
</feature>
<dbReference type="PANTHER" id="PTHR33281:SF20">
    <property type="match status" value="1"/>
</dbReference>
<evidence type="ECO:0000256" key="6">
    <source>
        <dbReference type="ARBA" id="ARBA00023136"/>
    </source>
</evidence>
<dbReference type="PANTHER" id="PTHR33281">
    <property type="entry name" value="UPF0187 PROTEIN YNEE"/>
    <property type="match status" value="1"/>
</dbReference>